<dbReference type="KEGG" id="arac:E0W69_000495"/>
<name>A0A5P2FUR8_9BACT</name>
<feature type="domain" description="Glycosyltransferase 2-like" evidence="4">
    <location>
        <begin position="10"/>
        <end position="128"/>
    </location>
</feature>
<evidence type="ECO:0000256" key="2">
    <source>
        <dbReference type="ARBA" id="ARBA00022676"/>
    </source>
</evidence>
<dbReference type="OrthoDB" id="9771846at2"/>
<evidence type="ECO:0000256" key="1">
    <source>
        <dbReference type="ARBA" id="ARBA00006739"/>
    </source>
</evidence>
<evidence type="ECO:0000256" key="3">
    <source>
        <dbReference type="ARBA" id="ARBA00022679"/>
    </source>
</evidence>
<sequence>MLKDYPSVAVVILNYNGKKFLEKFLPSVLGTNYPNLNIVIADNASTDDSVIFVKTNYATQINVIELKNNIGFAGGYNEALQYVEAEYFVLLNSDVEVTDNWVMPIIELMEQNPQIGACQPKIRYYEDKKMLEYAGAAGGFIDRWGYPFARGRIFDTLEEDCGQYNDIVPIFWATGAALFIKKNAWVDVKGFDSYFFAHQEEVDLCWRLQLLGWKVYSCPQSVVYHVGGGTLPKSNPRKLYLNIRNSLIMLSKNLDKKEKFGKLLSRLVLDGVFGAKLFLTGKWREVWAIIQAHFGYYRWYFTVKKEHNLTAVPLRMLDGVVNQSIVWAYYARGKKYFSEIIRKK</sequence>
<dbReference type="CDD" id="cd04186">
    <property type="entry name" value="GT_2_like_c"/>
    <property type="match status" value="1"/>
</dbReference>
<dbReference type="SUPFAM" id="SSF53448">
    <property type="entry name" value="Nucleotide-diphospho-sugar transferases"/>
    <property type="match status" value="1"/>
</dbReference>
<proteinExistence type="inferred from homology"/>
<dbReference type="PANTHER" id="PTHR43179">
    <property type="entry name" value="RHAMNOSYLTRANSFERASE WBBL"/>
    <property type="match status" value="1"/>
</dbReference>
<keyword evidence="2" id="KW-0328">Glycosyltransferase</keyword>
<dbReference type="RefSeq" id="WP_131328082.1">
    <property type="nucleotide sequence ID" value="NZ_CP044016.1"/>
</dbReference>
<dbReference type="Gene3D" id="3.90.550.10">
    <property type="entry name" value="Spore Coat Polysaccharide Biosynthesis Protein SpsA, Chain A"/>
    <property type="match status" value="1"/>
</dbReference>
<dbReference type="PANTHER" id="PTHR43179:SF12">
    <property type="entry name" value="GALACTOFURANOSYLTRANSFERASE GLFT2"/>
    <property type="match status" value="1"/>
</dbReference>
<dbReference type="InterPro" id="IPR001173">
    <property type="entry name" value="Glyco_trans_2-like"/>
</dbReference>
<reference evidence="5 6" key="1">
    <citation type="submission" date="2019-09" db="EMBL/GenBank/DDBJ databases">
        <title>Complete genome sequence of Arachidicoccus sp. B3-10 isolated from apple orchard soil.</title>
        <authorList>
            <person name="Kim H.S."/>
            <person name="Han K.-I."/>
            <person name="Suh M.K."/>
            <person name="Lee K.C."/>
            <person name="Eom M.K."/>
            <person name="Kim J.-S."/>
            <person name="Kang S.W."/>
            <person name="Sin Y."/>
            <person name="Lee J.-S."/>
        </authorList>
    </citation>
    <scope>NUCLEOTIDE SEQUENCE [LARGE SCALE GENOMIC DNA]</scope>
    <source>
        <strain evidence="5 6">B3-10</strain>
    </source>
</reference>
<dbReference type="Pfam" id="PF00535">
    <property type="entry name" value="Glycos_transf_2"/>
    <property type="match status" value="1"/>
</dbReference>
<dbReference type="GO" id="GO:0016757">
    <property type="term" value="F:glycosyltransferase activity"/>
    <property type="evidence" value="ECO:0007669"/>
    <property type="project" value="UniProtKB-KW"/>
</dbReference>
<accession>A0A5P2FUR8</accession>
<comment type="similarity">
    <text evidence="1">Belongs to the glycosyltransferase 2 family.</text>
</comment>
<evidence type="ECO:0000313" key="6">
    <source>
        <dbReference type="Proteomes" id="UP000292424"/>
    </source>
</evidence>
<dbReference type="AlphaFoldDB" id="A0A5P2FUR8"/>
<dbReference type="InterPro" id="IPR029044">
    <property type="entry name" value="Nucleotide-diphossugar_trans"/>
</dbReference>
<protein>
    <submittedName>
        <fullName evidence="5">Glycosyltransferase family 2 protein</fullName>
    </submittedName>
</protein>
<organism evidence="5 6">
    <name type="scientific">Rhizosphaericola mali</name>
    <dbReference type="NCBI Taxonomy" id="2545455"/>
    <lineage>
        <taxon>Bacteria</taxon>
        <taxon>Pseudomonadati</taxon>
        <taxon>Bacteroidota</taxon>
        <taxon>Chitinophagia</taxon>
        <taxon>Chitinophagales</taxon>
        <taxon>Chitinophagaceae</taxon>
        <taxon>Rhizosphaericola</taxon>
    </lineage>
</organism>
<evidence type="ECO:0000259" key="4">
    <source>
        <dbReference type="Pfam" id="PF00535"/>
    </source>
</evidence>
<dbReference type="Proteomes" id="UP000292424">
    <property type="component" value="Chromosome"/>
</dbReference>
<keyword evidence="3 5" id="KW-0808">Transferase</keyword>
<evidence type="ECO:0000313" key="5">
    <source>
        <dbReference type="EMBL" id="QES87204.1"/>
    </source>
</evidence>
<keyword evidence="6" id="KW-1185">Reference proteome</keyword>
<gene>
    <name evidence="5" type="ORF">E0W69_000495</name>
</gene>
<dbReference type="EMBL" id="CP044016">
    <property type="protein sequence ID" value="QES87204.1"/>
    <property type="molecule type" value="Genomic_DNA"/>
</dbReference>